<accession>A0A1C1YTE5</accession>
<gene>
    <name evidence="1" type="ORF">AWJ14_17935</name>
</gene>
<dbReference type="InterPro" id="IPR029058">
    <property type="entry name" value="AB_hydrolase_fold"/>
</dbReference>
<sequence length="225" mass="25078">MKIVILPGLDGTGKLLSEARARLEPKHVVSVIQYPPHLYRYEDLQVWVENLLPEDDFIIVAESFSGPLAVMLSDKKPRGLKGVVFVATFAKTPVKLPSNWTYALEIIPLKSRLITWLAQPLLMGKWSEREFTAKFAHAMQLVPASTIAGRLREVLKVDVAEKIGRLPIPFIYLSATRDRLVPSRMALDFALAPDVIFEIDGPHFLLQANPSQSAAHVLSFAARVS</sequence>
<dbReference type="EMBL" id="LQZT01000034">
    <property type="protein sequence ID" value="OCW56798.1"/>
    <property type="molecule type" value="Genomic_DNA"/>
</dbReference>
<organism evidence="1 2">
    <name type="scientific">Hoeflea olei</name>
    <dbReference type="NCBI Taxonomy" id="1480615"/>
    <lineage>
        <taxon>Bacteria</taxon>
        <taxon>Pseudomonadati</taxon>
        <taxon>Pseudomonadota</taxon>
        <taxon>Alphaproteobacteria</taxon>
        <taxon>Hyphomicrobiales</taxon>
        <taxon>Rhizobiaceae</taxon>
        <taxon>Hoeflea</taxon>
    </lineage>
</organism>
<evidence type="ECO:0000313" key="2">
    <source>
        <dbReference type="Proteomes" id="UP000094795"/>
    </source>
</evidence>
<proteinExistence type="predicted"/>
<dbReference type="Gene3D" id="3.40.50.1820">
    <property type="entry name" value="alpha/beta hydrolase"/>
    <property type="match status" value="1"/>
</dbReference>
<dbReference type="OrthoDB" id="9814966at2"/>
<dbReference type="Proteomes" id="UP000094795">
    <property type="component" value="Unassembled WGS sequence"/>
</dbReference>
<dbReference type="RefSeq" id="WP_066181671.1">
    <property type="nucleotide sequence ID" value="NZ_LQZT01000034.1"/>
</dbReference>
<dbReference type="AlphaFoldDB" id="A0A1C1YTE5"/>
<evidence type="ECO:0000313" key="1">
    <source>
        <dbReference type="EMBL" id="OCW56798.1"/>
    </source>
</evidence>
<dbReference type="SUPFAM" id="SSF53474">
    <property type="entry name" value="alpha/beta-Hydrolases"/>
    <property type="match status" value="1"/>
</dbReference>
<name>A0A1C1YTE5_9HYPH</name>
<keyword evidence="2" id="KW-1185">Reference proteome</keyword>
<comment type="caution">
    <text evidence="1">The sequence shown here is derived from an EMBL/GenBank/DDBJ whole genome shotgun (WGS) entry which is preliminary data.</text>
</comment>
<protein>
    <submittedName>
        <fullName evidence="1">Pimeloyl-ACP methyl ester esterase</fullName>
    </submittedName>
</protein>
<reference evidence="1 2" key="1">
    <citation type="submission" date="2015-12" db="EMBL/GenBank/DDBJ databases">
        <authorList>
            <person name="Shamseldin A."/>
            <person name="Moawad H."/>
            <person name="Abd El-Rahim W.M."/>
            <person name="Sadowsky M.J."/>
        </authorList>
    </citation>
    <scope>NUCLEOTIDE SEQUENCE [LARGE SCALE GENOMIC DNA]</scope>
    <source>
        <strain evidence="1 2">JC234</strain>
    </source>
</reference>
<dbReference type="STRING" id="1480615.AWJ14_17935"/>